<reference evidence="8 9" key="1">
    <citation type="submission" date="2024-02" db="EMBL/GenBank/DDBJ databases">
        <title>De novo assembly and annotation of 12 fungi associated with fruit tree decline syndrome in Ontario, Canada.</title>
        <authorList>
            <person name="Sulman M."/>
            <person name="Ellouze W."/>
            <person name="Ilyukhin E."/>
        </authorList>
    </citation>
    <scope>NUCLEOTIDE SEQUENCE [LARGE SCALE GENOMIC DNA]</scope>
    <source>
        <strain evidence="8 9">M1-105</strain>
    </source>
</reference>
<protein>
    <recommendedName>
        <fullName evidence="2">alpha-L-rhamnosidase</fullName>
        <ecNumber evidence="2">3.2.1.40</ecNumber>
    </recommendedName>
</protein>
<dbReference type="Pfam" id="PF05592">
    <property type="entry name" value="Bac_rhamnosid"/>
    <property type="match status" value="1"/>
</dbReference>
<dbReference type="Gene3D" id="2.60.420.10">
    <property type="entry name" value="Maltose phosphorylase, domain 3"/>
    <property type="match status" value="1"/>
</dbReference>
<dbReference type="InterPro" id="IPR016007">
    <property type="entry name" value="Alpha_rhamnosid"/>
</dbReference>
<dbReference type="InterPro" id="IPR008902">
    <property type="entry name" value="Rhamnosid_concanavalin"/>
</dbReference>
<sequence length="897" mass="99034">MAQLTDLRFEHHPDGFGVGTPAPRLSWRFSHGQSPAQNWSQTAYEVEIRRGSEPKPELFHVDSGNSVLNPWPSQPLASRARASVRVRAFGSDGGSTEWSSWQDVEAGLLQRSDWAANFITSPDDPPKDKPHRPTLFRQTFSAQSLANARARLYITSLGVYEAHINGRRVGDLQMTPGWTSYRHRLQYQVYDVTSLLQEGDNAIGVEVAGGWYAGRLRWGEGVRNFYGDRLGVLAQLEIQLDDGSQQKIITDDGWRTHQSSLVTSELYDGEVYHAHEEPGDWTSPAFSAGSRWRPARLLDFPKIDLILPDVPPVRVTEALEPCEIFKSKSGKTLVDFGQNLVGKIFIRSLQKPDGHILKIRHAEVLEKGELGTRPLRSARAENTVVFSKQPLKDWSPRFTFHGFRYVQIEGWSLEDEAPPAKGSISALVMHSDMQRTGHFHCSDDLVNKLHHNVVWSMRGNFLSIPTDCPQRDERLGWTGDIQVFSPTASYLYSSGGLLANWLQDVAAEQADAGGIVPLVVPDVLGGTTWPSVPQAVWDDAAILVPWTLYRWTGDAAVLRRQLPSMRAHLDAAVRRGPDGLWDAALWQLGDWLDPAAPPREPGLARTDGTLVADAYLVRVTDTVARVCAAVGEDALAARYRADHARLRAVFAAKYVAPSGLLVGDTQTALALALCFSLHDGGDEQVRVAADRLARLVRYSKFRVSTGFVGTPLVLAALSGAGHVQLAYRMLLEEKCPSWLYPVTMGATTIWERWDSMLADGSINPGEMTSFNHYALGSVADWLHTTVGGLSPLEPGWKTFRVGPVPGGTLTTAEVRFESPNGTVESEWVVEGEGEGPKTFKLKVNVPPNTSALIVLPGQKDEDGVWVGSGSHQKESTYNLPGKWPPKALYTQFKEELE</sequence>
<name>A0ABR3SAI3_9PEZI</name>
<dbReference type="Pfam" id="PF25788">
    <property type="entry name" value="Ig_Rha78A_N"/>
    <property type="match status" value="1"/>
</dbReference>
<dbReference type="EC" id="3.2.1.40" evidence="2"/>
<dbReference type="SUPFAM" id="SSF49785">
    <property type="entry name" value="Galactose-binding domain-like"/>
    <property type="match status" value="1"/>
</dbReference>
<dbReference type="SUPFAM" id="SSF48208">
    <property type="entry name" value="Six-hairpin glycosidases"/>
    <property type="match status" value="1"/>
</dbReference>
<dbReference type="PIRSF" id="PIRSF010631">
    <property type="entry name" value="A-rhamnsds"/>
    <property type="match status" value="1"/>
</dbReference>
<dbReference type="InterPro" id="IPR013737">
    <property type="entry name" value="Bac_rhamnosid_N"/>
</dbReference>
<feature type="domain" description="Alpha-L-rhamnosidase C-terminal" evidence="7">
    <location>
        <begin position="788"/>
        <end position="864"/>
    </location>
</feature>
<evidence type="ECO:0000259" key="6">
    <source>
        <dbReference type="Pfam" id="PF17389"/>
    </source>
</evidence>
<evidence type="ECO:0000256" key="1">
    <source>
        <dbReference type="ARBA" id="ARBA00001445"/>
    </source>
</evidence>
<evidence type="ECO:0000256" key="3">
    <source>
        <dbReference type="ARBA" id="ARBA00022801"/>
    </source>
</evidence>
<dbReference type="Proteomes" id="UP001521116">
    <property type="component" value="Unassembled WGS sequence"/>
</dbReference>
<dbReference type="EMBL" id="JAJVDC020000386">
    <property type="protein sequence ID" value="KAL1614450.1"/>
    <property type="molecule type" value="Genomic_DNA"/>
</dbReference>
<comment type="catalytic activity">
    <reaction evidence="1">
        <text>Hydrolysis of terminal non-reducing alpha-L-rhamnose residues in alpha-L-rhamnosides.</text>
        <dbReference type="EC" id="3.2.1.40"/>
    </reaction>
</comment>
<accession>A0ABR3SAI3</accession>
<dbReference type="Pfam" id="PF17389">
    <property type="entry name" value="Bac_rhamnosid6H"/>
    <property type="match status" value="1"/>
</dbReference>
<dbReference type="PANTHER" id="PTHR33307:SF6">
    <property type="entry name" value="ALPHA-RHAMNOSIDASE (EUROFUNG)-RELATED"/>
    <property type="match status" value="1"/>
</dbReference>
<dbReference type="InterPro" id="IPR008979">
    <property type="entry name" value="Galactose-bd-like_sf"/>
</dbReference>
<comment type="caution">
    <text evidence="8">The sequence shown here is derived from an EMBL/GenBank/DDBJ whole genome shotgun (WGS) entry which is preliminary data.</text>
</comment>
<evidence type="ECO:0000259" key="5">
    <source>
        <dbReference type="Pfam" id="PF08531"/>
    </source>
</evidence>
<dbReference type="InterPro" id="IPR035396">
    <property type="entry name" value="Bac_rhamnosid6H"/>
</dbReference>
<proteinExistence type="predicted"/>
<feature type="domain" description="Alpha-L-rhamnosidase six-hairpin glycosidase" evidence="6">
    <location>
        <begin position="435"/>
        <end position="786"/>
    </location>
</feature>
<evidence type="ECO:0000259" key="7">
    <source>
        <dbReference type="Pfam" id="PF17390"/>
    </source>
</evidence>
<evidence type="ECO:0000313" key="9">
    <source>
        <dbReference type="Proteomes" id="UP001521116"/>
    </source>
</evidence>
<dbReference type="Gene3D" id="2.60.40.10">
    <property type="entry name" value="Immunoglobulins"/>
    <property type="match status" value="1"/>
</dbReference>
<evidence type="ECO:0000256" key="2">
    <source>
        <dbReference type="ARBA" id="ARBA00012652"/>
    </source>
</evidence>
<dbReference type="Gene3D" id="1.50.10.10">
    <property type="match status" value="1"/>
</dbReference>
<dbReference type="Pfam" id="PF08531">
    <property type="entry name" value="Bac_rhamnosid_N"/>
    <property type="match status" value="1"/>
</dbReference>
<feature type="domain" description="Bacterial alpha-L-rhamnosidase N-terminal" evidence="5">
    <location>
        <begin position="148"/>
        <end position="317"/>
    </location>
</feature>
<gene>
    <name evidence="8" type="ORF">SLS56_012089</name>
</gene>
<keyword evidence="9" id="KW-1185">Reference proteome</keyword>
<dbReference type="InterPro" id="IPR008928">
    <property type="entry name" value="6-hairpin_glycosidase_sf"/>
</dbReference>
<dbReference type="Pfam" id="PF17390">
    <property type="entry name" value="Bac_rhamnosid_C"/>
    <property type="match status" value="1"/>
</dbReference>
<evidence type="ECO:0000313" key="8">
    <source>
        <dbReference type="EMBL" id="KAL1614450.1"/>
    </source>
</evidence>
<dbReference type="InterPro" id="IPR013783">
    <property type="entry name" value="Ig-like_fold"/>
</dbReference>
<keyword evidence="3" id="KW-0378">Hydrolase</keyword>
<dbReference type="Gene3D" id="2.60.120.260">
    <property type="entry name" value="Galactose-binding domain-like"/>
    <property type="match status" value="2"/>
</dbReference>
<dbReference type="InterPro" id="IPR035398">
    <property type="entry name" value="Bac_rhamnosid_C"/>
</dbReference>
<evidence type="ECO:0000259" key="4">
    <source>
        <dbReference type="Pfam" id="PF05592"/>
    </source>
</evidence>
<dbReference type="InterPro" id="IPR012341">
    <property type="entry name" value="6hp_glycosidase-like_sf"/>
</dbReference>
<dbReference type="PANTHER" id="PTHR33307">
    <property type="entry name" value="ALPHA-RHAMNOSIDASE (EUROFUNG)"/>
    <property type="match status" value="1"/>
</dbReference>
<organism evidence="8 9">
    <name type="scientific">Neofusicoccum ribis</name>
    <dbReference type="NCBI Taxonomy" id="45134"/>
    <lineage>
        <taxon>Eukaryota</taxon>
        <taxon>Fungi</taxon>
        <taxon>Dikarya</taxon>
        <taxon>Ascomycota</taxon>
        <taxon>Pezizomycotina</taxon>
        <taxon>Dothideomycetes</taxon>
        <taxon>Dothideomycetes incertae sedis</taxon>
        <taxon>Botryosphaeriales</taxon>
        <taxon>Botryosphaeriaceae</taxon>
        <taxon>Neofusicoccum</taxon>
    </lineage>
</organism>
<feature type="domain" description="Alpha-L-rhamnosidase concanavalin-like" evidence="4">
    <location>
        <begin position="326"/>
        <end position="430"/>
    </location>
</feature>